<sequence length="57" mass="6514">MRSYWRGYALRNSPRPTNSTLTIPSFLSGWLYCSGNIDFGLPKCLYGMAFLMAFLLN</sequence>
<gene>
    <name evidence="1" type="primary">orf05554</name>
    <name evidence="1" type="ORF">Q903MT_gene5522</name>
</gene>
<protein>
    <submittedName>
        <fullName evidence="1">Uncharacterized protein</fullName>
    </submittedName>
</protein>
<reference evidence="1" key="1">
    <citation type="submission" date="2019-03" db="EMBL/GenBank/DDBJ databases">
        <title>Largest Complete Mitochondrial Genome of a Gymnosperm, Sitka Spruce (Picea sitchensis), Indicates Complex Physical Structure.</title>
        <authorList>
            <person name="Jackman S.D."/>
            <person name="Coombe L."/>
            <person name="Warren R."/>
            <person name="Kirk H."/>
            <person name="Trinh E."/>
            <person name="McLeod T."/>
            <person name="Pleasance S."/>
            <person name="Pandoh P."/>
            <person name="Zhao Y."/>
            <person name="Coope R."/>
            <person name="Bousquet J."/>
            <person name="Bohlmann J.C."/>
            <person name="Jones S.J.M."/>
            <person name="Birol I."/>
        </authorList>
    </citation>
    <scope>NUCLEOTIDE SEQUENCE</scope>
    <source>
        <strain evidence="1">Q903</strain>
    </source>
</reference>
<name>A0A6B9XY19_PICSI</name>
<keyword evidence="1" id="KW-0496">Mitochondrion</keyword>
<accession>A0A6B9XY19</accession>
<dbReference type="EMBL" id="MK697702">
    <property type="protein sequence ID" value="QHR91487.1"/>
    <property type="molecule type" value="Genomic_DNA"/>
</dbReference>
<dbReference type="AlphaFoldDB" id="A0A6B9XY19"/>
<geneLocation type="mitochondrion" evidence="1"/>
<organism evidence="1">
    <name type="scientific">Picea sitchensis</name>
    <name type="common">Sitka spruce</name>
    <name type="synonym">Pinus sitchensis</name>
    <dbReference type="NCBI Taxonomy" id="3332"/>
    <lineage>
        <taxon>Eukaryota</taxon>
        <taxon>Viridiplantae</taxon>
        <taxon>Streptophyta</taxon>
        <taxon>Embryophyta</taxon>
        <taxon>Tracheophyta</taxon>
        <taxon>Spermatophyta</taxon>
        <taxon>Pinopsida</taxon>
        <taxon>Pinidae</taxon>
        <taxon>Conifers I</taxon>
        <taxon>Pinales</taxon>
        <taxon>Pinaceae</taxon>
        <taxon>Picea</taxon>
    </lineage>
</organism>
<evidence type="ECO:0000313" key="1">
    <source>
        <dbReference type="EMBL" id="QHR91487.1"/>
    </source>
</evidence>
<proteinExistence type="predicted"/>